<evidence type="ECO:0000313" key="12">
    <source>
        <dbReference type="EMBL" id="KAK7386139.1"/>
    </source>
</evidence>
<dbReference type="AlphaFoldDB" id="A0AAN9S1H0"/>
<comment type="caution">
    <text evidence="12">The sequence shown here is derived from an EMBL/GenBank/DDBJ whole genome shotgun (WGS) entry which is preliminary data.</text>
</comment>
<dbReference type="Gene3D" id="3.80.10.10">
    <property type="entry name" value="Ribonuclease Inhibitor"/>
    <property type="match status" value="1"/>
</dbReference>
<dbReference type="InterPro" id="IPR046956">
    <property type="entry name" value="RLP23-like"/>
</dbReference>
<evidence type="ECO:0000256" key="1">
    <source>
        <dbReference type="ARBA" id="ARBA00004479"/>
    </source>
</evidence>
<evidence type="ECO:0000256" key="4">
    <source>
        <dbReference type="ARBA" id="ARBA00022692"/>
    </source>
</evidence>
<evidence type="ECO:0000256" key="3">
    <source>
        <dbReference type="ARBA" id="ARBA00022614"/>
    </source>
</evidence>
<keyword evidence="6" id="KW-0677">Repeat</keyword>
<dbReference type="Pfam" id="PF13855">
    <property type="entry name" value="LRR_8"/>
    <property type="match status" value="1"/>
</dbReference>
<evidence type="ECO:0000256" key="10">
    <source>
        <dbReference type="ARBA" id="ARBA00023180"/>
    </source>
</evidence>
<evidence type="ECO:0000313" key="13">
    <source>
        <dbReference type="Proteomes" id="UP001386955"/>
    </source>
</evidence>
<organism evidence="12 13">
    <name type="scientific">Psophocarpus tetragonolobus</name>
    <name type="common">Winged bean</name>
    <name type="synonym">Dolichos tetragonolobus</name>
    <dbReference type="NCBI Taxonomy" id="3891"/>
    <lineage>
        <taxon>Eukaryota</taxon>
        <taxon>Viridiplantae</taxon>
        <taxon>Streptophyta</taxon>
        <taxon>Embryophyta</taxon>
        <taxon>Tracheophyta</taxon>
        <taxon>Spermatophyta</taxon>
        <taxon>Magnoliopsida</taxon>
        <taxon>eudicotyledons</taxon>
        <taxon>Gunneridae</taxon>
        <taxon>Pentapetalae</taxon>
        <taxon>rosids</taxon>
        <taxon>fabids</taxon>
        <taxon>Fabales</taxon>
        <taxon>Fabaceae</taxon>
        <taxon>Papilionoideae</taxon>
        <taxon>50 kb inversion clade</taxon>
        <taxon>NPAAA clade</taxon>
        <taxon>indigoferoid/millettioid clade</taxon>
        <taxon>Phaseoleae</taxon>
        <taxon>Psophocarpus</taxon>
    </lineage>
</organism>
<evidence type="ECO:0000256" key="8">
    <source>
        <dbReference type="ARBA" id="ARBA00023136"/>
    </source>
</evidence>
<dbReference type="GO" id="GO:0016020">
    <property type="term" value="C:membrane"/>
    <property type="evidence" value="ECO:0007669"/>
    <property type="project" value="UniProtKB-SubCell"/>
</dbReference>
<accession>A0AAN9S1H0</accession>
<proteinExistence type="inferred from homology"/>
<gene>
    <name evidence="12" type="ORF">VNO78_26138</name>
</gene>
<dbReference type="Pfam" id="PF00560">
    <property type="entry name" value="LRR_1"/>
    <property type="match status" value="6"/>
</dbReference>
<dbReference type="Proteomes" id="UP001386955">
    <property type="component" value="Unassembled WGS sequence"/>
</dbReference>
<name>A0AAN9S1H0_PSOTE</name>
<sequence length="392" mass="44182">MRMLDLSNNIITGHLPNCWEHLNSLEFLDLRNNKLSGKIPPSMGTLVNLQALVLRNNNIIGEPPFSLKNCTSLTILDMSENLLFGPIPSWIGENLQQLKILSLRVNGFFGRVPSLLCHLSEIQVLDLSRNKLSGGIPTCLSNFTVMKQRRVITRQIKPVRKITTSGSYLDLYESNLLLMWKGQDHEFFNPENLLTSIDISSNHFTAEIPKVIGCLIGLVSLNLSGNNLNGKIPSEIGNLSSLEFLDLSRNLFNGKIPSTFYKIDRLGVLDLSNNELSGRIPFGRQLQTFDASSFEGNANLCGQQINKSCPRDMKTENPQVPTIDADENSIFYGALYISLGLGFFTGFWTLSGSLLLWQPWRIAYLRFLNKVRDYIIVVVEVNITKWRMWLEG</sequence>
<keyword evidence="7 11" id="KW-1133">Transmembrane helix</keyword>
<dbReference type="InterPro" id="IPR001611">
    <property type="entry name" value="Leu-rich_rpt"/>
</dbReference>
<dbReference type="FunFam" id="3.80.10.10:FF:000111">
    <property type="entry name" value="LRR receptor-like serine/threonine-protein kinase ERECTA"/>
    <property type="match status" value="1"/>
</dbReference>
<evidence type="ECO:0000256" key="2">
    <source>
        <dbReference type="ARBA" id="ARBA00009592"/>
    </source>
</evidence>
<keyword evidence="3" id="KW-0433">Leucine-rich repeat</keyword>
<dbReference type="PANTHER" id="PTHR48063:SF98">
    <property type="entry name" value="LRR RECEPTOR-LIKE SERINE_THREONINE-PROTEIN KINASE FLS2"/>
    <property type="match status" value="1"/>
</dbReference>
<keyword evidence="4 11" id="KW-0812">Transmembrane</keyword>
<evidence type="ECO:0000256" key="9">
    <source>
        <dbReference type="ARBA" id="ARBA00023170"/>
    </source>
</evidence>
<keyword evidence="5" id="KW-0732">Signal</keyword>
<protein>
    <submittedName>
        <fullName evidence="12">Uncharacterized protein</fullName>
    </submittedName>
</protein>
<keyword evidence="8 11" id="KW-0472">Membrane</keyword>
<evidence type="ECO:0000256" key="5">
    <source>
        <dbReference type="ARBA" id="ARBA00022729"/>
    </source>
</evidence>
<dbReference type="EMBL" id="JAYMYS010000007">
    <property type="protein sequence ID" value="KAK7386139.1"/>
    <property type="molecule type" value="Genomic_DNA"/>
</dbReference>
<evidence type="ECO:0000256" key="6">
    <source>
        <dbReference type="ARBA" id="ARBA00022737"/>
    </source>
</evidence>
<evidence type="ECO:0000256" key="7">
    <source>
        <dbReference type="ARBA" id="ARBA00022989"/>
    </source>
</evidence>
<comment type="similarity">
    <text evidence="2">Belongs to the RLP family.</text>
</comment>
<feature type="transmembrane region" description="Helical" evidence="11">
    <location>
        <begin position="330"/>
        <end position="357"/>
    </location>
</feature>
<dbReference type="FunFam" id="3.80.10.10:FF:000041">
    <property type="entry name" value="LRR receptor-like serine/threonine-protein kinase ERECTA"/>
    <property type="match status" value="1"/>
</dbReference>
<evidence type="ECO:0000256" key="11">
    <source>
        <dbReference type="SAM" id="Phobius"/>
    </source>
</evidence>
<comment type="subcellular location">
    <subcellularLocation>
        <location evidence="1">Membrane</location>
        <topology evidence="1">Single-pass type I membrane protein</topology>
    </subcellularLocation>
</comment>
<dbReference type="PRINTS" id="PR00019">
    <property type="entry name" value="LEURICHRPT"/>
</dbReference>
<dbReference type="PANTHER" id="PTHR48063">
    <property type="entry name" value="LRR RECEPTOR-LIKE KINASE"/>
    <property type="match status" value="1"/>
</dbReference>
<keyword evidence="13" id="KW-1185">Reference proteome</keyword>
<reference evidence="12 13" key="1">
    <citation type="submission" date="2024-01" db="EMBL/GenBank/DDBJ databases">
        <title>The genomes of 5 underutilized Papilionoideae crops provide insights into root nodulation and disease resistanc.</title>
        <authorList>
            <person name="Jiang F."/>
        </authorList>
    </citation>
    <scope>NUCLEOTIDE SEQUENCE [LARGE SCALE GENOMIC DNA]</scope>
    <source>
        <strain evidence="12">DUOXIRENSHENG_FW03</strain>
        <tissue evidence="12">Leaves</tissue>
    </source>
</reference>
<dbReference type="InterPro" id="IPR032675">
    <property type="entry name" value="LRR_dom_sf"/>
</dbReference>
<dbReference type="SUPFAM" id="SSF52058">
    <property type="entry name" value="L domain-like"/>
    <property type="match status" value="1"/>
</dbReference>
<keyword evidence="10" id="KW-0325">Glycoprotein</keyword>
<keyword evidence="9" id="KW-0675">Receptor</keyword>